<dbReference type="Proteomes" id="UP001177003">
    <property type="component" value="Chromosome 4"/>
</dbReference>
<proteinExistence type="predicted"/>
<dbReference type="Gene3D" id="3.80.10.10">
    <property type="entry name" value="Ribonuclease Inhibitor"/>
    <property type="match status" value="1"/>
</dbReference>
<evidence type="ECO:0000313" key="3">
    <source>
        <dbReference type="Proteomes" id="UP001177003"/>
    </source>
</evidence>
<reference evidence="2" key="1">
    <citation type="submission" date="2023-04" db="EMBL/GenBank/DDBJ databases">
        <authorList>
            <person name="Vijverberg K."/>
            <person name="Xiong W."/>
            <person name="Schranz E."/>
        </authorList>
    </citation>
    <scope>NUCLEOTIDE SEQUENCE</scope>
</reference>
<organism evidence="2 3">
    <name type="scientific">Lactuca saligna</name>
    <name type="common">Willowleaf lettuce</name>
    <dbReference type="NCBI Taxonomy" id="75948"/>
    <lineage>
        <taxon>Eukaryota</taxon>
        <taxon>Viridiplantae</taxon>
        <taxon>Streptophyta</taxon>
        <taxon>Embryophyta</taxon>
        <taxon>Tracheophyta</taxon>
        <taxon>Spermatophyta</taxon>
        <taxon>Magnoliopsida</taxon>
        <taxon>eudicotyledons</taxon>
        <taxon>Gunneridae</taxon>
        <taxon>Pentapetalae</taxon>
        <taxon>asterids</taxon>
        <taxon>campanulids</taxon>
        <taxon>Asterales</taxon>
        <taxon>Asteraceae</taxon>
        <taxon>Cichorioideae</taxon>
        <taxon>Cichorieae</taxon>
        <taxon>Lactucinae</taxon>
        <taxon>Lactuca</taxon>
    </lineage>
</organism>
<dbReference type="InterPro" id="IPR050232">
    <property type="entry name" value="FBL13/AtMIF1-like"/>
</dbReference>
<dbReference type="AlphaFoldDB" id="A0AA35YRY7"/>
<sequence length="194" mass="22297">MLGSNFVMEDLSLLVEAAVFFRDKTFKYRNPINLLKGISGAKSLSLFHLSPHVPSDLPLSEFSNLKHLELKVCFNFQWLLVFQVLENSPGLEHLCIEEKKVGDSCWIEPKSVPSCIHSNLRSMKIKNCMGWKCDIQLLEYMLANAEVLTMLTITCESLTMKDELRFCPQLLKLPRASRFCEIHFVGKWLNSTRN</sequence>
<dbReference type="EMBL" id="OX465080">
    <property type="protein sequence ID" value="CAI9278928.1"/>
    <property type="molecule type" value="Genomic_DNA"/>
</dbReference>
<feature type="domain" description="FBD" evidence="1">
    <location>
        <begin position="114"/>
        <end position="185"/>
    </location>
</feature>
<dbReference type="Pfam" id="PF08387">
    <property type="entry name" value="FBD"/>
    <property type="match status" value="1"/>
</dbReference>
<protein>
    <recommendedName>
        <fullName evidence="1">FBD domain-containing protein</fullName>
    </recommendedName>
</protein>
<evidence type="ECO:0000313" key="2">
    <source>
        <dbReference type="EMBL" id="CAI9278928.1"/>
    </source>
</evidence>
<dbReference type="PANTHER" id="PTHR31900:SF31">
    <property type="entry name" value="F-BOX_LRR-REPEAT PROTEIN 13-LIKE"/>
    <property type="match status" value="1"/>
</dbReference>
<accession>A0AA35YRY7</accession>
<dbReference type="SMART" id="SM00579">
    <property type="entry name" value="FBD"/>
    <property type="match status" value="1"/>
</dbReference>
<keyword evidence="3" id="KW-1185">Reference proteome</keyword>
<dbReference type="PANTHER" id="PTHR31900">
    <property type="entry name" value="F-BOX/RNI SUPERFAMILY PROTEIN-RELATED"/>
    <property type="match status" value="1"/>
</dbReference>
<gene>
    <name evidence="2" type="ORF">LSALG_LOCUS18759</name>
</gene>
<dbReference type="InterPro" id="IPR006566">
    <property type="entry name" value="FBD"/>
</dbReference>
<dbReference type="SUPFAM" id="SSF52047">
    <property type="entry name" value="RNI-like"/>
    <property type="match status" value="1"/>
</dbReference>
<name>A0AA35YRY7_LACSI</name>
<evidence type="ECO:0000259" key="1">
    <source>
        <dbReference type="SMART" id="SM00579"/>
    </source>
</evidence>
<dbReference type="InterPro" id="IPR032675">
    <property type="entry name" value="LRR_dom_sf"/>
</dbReference>